<gene>
    <name evidence="2" type="ORF">FTV88_1056</name>
</gene>
<dbReference type="KEGG" id="hcv:FTV88_1056"/>
<dbReference type="EMBL" id="CP045875">
    <property type="protein sequence ID" value="QGG47208.1"/>
    <property type="molecule type" value="Genomic_DNA"/>
</dbReference>
<reference evidence="3" key="1">
    <citation type="submission" date="2019-11" db="EMBL/GenBank/DDBJ databases">
        <title>Genome sequence of Heliorestis convoluta strain HH, an alkaliphilic and minimalistic phototrophic bacterium from a soda lake in Egypt.</title>
        <authorList>
            <person name="Dewey E.D."/>
            <person name="Stokes L.M."/>
            <person name="Burchell B.M."/>
            <person name="Shaffer K.N."/>
            <person name="Huntington A.M."/>
            <person name="Baker J.M."/>
            <person name="Nadendla S."/>
            <person name="Giglio M.G."/>
            <person name="Touchman J.W."/>
            <person name="Blankenship R.E."/>
            <person name="Madigan M.T."/>
            <person name="Sattley W.M."/>
        </authorList>
    </citation>
    <scope>NUCLEOTIDE SEQUENCE [LARGE SCALE GENOMIC DNA]</scope>
    <source>
        <strain evidence="3">HH</strain>
    </source>
</reference>
<evidence type="ECO:0000256" key="1">
    <source>
        <dbReference type="SAM" id="Phobius"/>
    </source>
</evidence>
<keyword evidence="1" id="KW-1133">Transmembrane helix</keyword>
<evidence type="ECO:0000313" key="2">
    <source>
        <dbReference type="EMBL" id="QGG47208.1"/>
    </source>
</evidence>
<organism evidence="2 3">
    <name type="scientific">Heliorestis convoluta</name>
    <dbReference type="NCBI Taxonomy" id="356322"/>
    <lineage>
        <taxon>Bacteria</taxon>
        <taxon>Bacillati</taxon>
        <taxon>Bacillota</taxon>
        <taxon>Clostridia</taxon>
        <taxon>Eubacteriales</taxon>
        <taxon>Heliobacteriaceae</taxon>
        <taxon>Heliorestis</taxon>
    </lineage>
</organism>
<keyword evidence="3" id="KW-1185">Reference proteome</keyword>
<keyword evidence="1" id="KW-0812">Transmembrane</keyword>
<sequence>MVAFISHLLVWYHIFLLKGMPVLKKFFLYSCAFLRLLWFFFHCSRIGVGWDSSNFVSFSNRF</sequence>
<name>A0A5Q2MXA0_9FIRM</name>
<protein>
    <submittedName>
        <fullName evidence="2">Uncharacterized protein</fullName>
    </submittedName>
</protein>
<accession>A0A5Q2MXA0</accession>
<proteinExistence type="predicted"/>
<evidence type="ECO:0000313" key="3">
    <source>
        <dbReference type="Proteomes" id="UP000366051"/>
    </source>
</evidence>
<feature type="transmembrane region" description="Helical" evidence="1">
    <location>
        <begin position="26"/>
        <end position="48"/>
    </location>
</feature>
<dbReference type="AlphaFoldDB" id="A0A5Q2MXA0"/>
<keyword evidence="1" id="KW-0472">Membrane</keyword>
<dbReference type="Proteomes" id="UP000366051">
    <property type="component" value="Chromosome"/>
</dbReference>